<dbReference type="PANTHER" id="PTHR10057:SF0">
    <property type="entry name" value="TRANSLOCATOR PROTEIN"/>
    <property type="match status" value="1"/>
</dbReference>
<protein>
    <submittedName>
        <fullName evidence="9">TspO/MBR family protein</fullName>
    </submittedName>
</protein>
<keyword evidence="7" id="KW-0732">Signal</keyword>
<keyword evidence="8" id="KW-1185">Reference proteome</keyword>
<dbReference type="STRING" id="70415.A0A5S6QBM3"/>
<name>A0A5S6QBM3_TRIMR</name>
<evidence type="ECO:0000313" key="8">
    <source>
        <dbReference type="Proteomes" id="UP000046395"/>
    </source>
</evidence>
<proteinExistence type="inferred from homology"/>
<dbReference type="WBParaSite" id="TMUE_1000004599.1">
    <property type="protein sequence ID" value="TMUE_1000004599.1"/>
    <property type="gene ID" value="WBGene00294506"/>
</dbReference>
<sequence length="238" mass="27169">MVVDRLIRIWVLLAFQFVYPNPVELATNILHVTWSREVQAASALPKESILDALSGRFGSFRSAAMEVIDSNWAPLAVAALTPLIGGWLTAFRQYKYVDQEWYTNLPKPKFTPAPWLFPLVWSAMYVISGFASYLVWRDGNGFGGAAGWPLIVYGAQLLLNWAWMPIFFTFKKRGLAAVDTLVLSVAAMATMVLFKPMNRFAYQLFIPYVMWIMFAAYMSISIWFVNRDEDKLRKRKAA</sequence>
<dbReference type="Gene3D" id="1.20.1260.100">
    <property type="entry name" value="TspO/MBR protein"/>
    <property type="match status" value="1"/>
</dbReference>
<comment type="subcellular location">
    <subcellularLocation>
        <location evidence="1">Membrane</location>
        <topology evidence="1">Multi-pass membrane protein</topology>
    </subcellularLocation>
</comment>
<keyword evidence="5 6" id="KW-0472">Membrane</keyword>
<dbReference type="GO" id="GO:0033013">
    <property type="term" value="P:tetrapyrrole metabolic process"/>
    <property type="evidence" value="ECO:0007669"/>
    <property type="project" value="UniProtKB-ARBA"/>
</dbReference>
<feature type="signal peptide" evidence="7">
    <location>
        <begin position="1"/>
        <end position="20"/>
    </location>
</feature>
<dbReference type="PANTHER" id="PTHR10057">
    <property type="entry name" value="PERIPHERAL-TYPE BENZODIAZEPINE RECEPTOR"/>
    <property type="match status" value="1"/>
</dbReference>
<evidence type="ECO:0000313" key="9">
    <source>
        <dbReference type="WBParaSite" id="TMUE_1000004599.1"/>
    </source>
</evidence>
<dbReference type="FunFam" id="1.20.1260.100:FF:000001">
    <property type="entry name" value="translocator protein 2"/>
    <property type="match status" value="1"/>
</dbReference>
<reference evidence="9" key="3">
    <citation type="submission" date="2019-12" db="UniProtKB">
        <authorList>
            <consortium name="WormBaseParasite"/>
        </authorList>
    </citation>
    <scope>IDENTIFICATION</scope>
</reference>
<evidence type="ECO:0000256" key="7">
    <source>
        <dbReference type="SAM" id="SignalP"/>
    </source>
</evidence>
<dbReference type="AlphaFoldDB" id="A0A5S6QBM3"/>
<accession>A0A5S6QBM3</accession>
<dbReference type="InterPro" id="IPR004307">
    <property type="entry name" value="TspO_MBR"/>
</dbReference>
<feature type="chain" id="PRO_5044624279" evidence="7">
    <location>
        <begin position="21"/>
        <end position="238"/>
    </location>
</feature>
<dbReference type="WBParaSite" id="TMUE_1000004599.2">
    <property type="protein sequence ID" value="TMUE_1000004599.2"/>
    <property type="gene ID" value="WBGene00294506"/>
</dbReference>
<organism evidence="8 9">
    <name type="scientific">Trichuris muris</name>
    <name type="common">Mouse whipworm</name>
    <dbReference type="NCBI Taxonomy" id="70415"/>
    <lineage>
        <taxon>Eukaryota</taxon>
        <taxon>Metazoa</taxon>
        <taxon>Ecdysozoa</taxon>
        <taxon>Nematoda</taxon>
        <taxon>Enoplea</taxon>
        <taxon>Dorylaimia</taxon>
        <taxon>Trichinellida</taxon>
        <taxon>Trichuridae</taxon>
        <taxon>Trichuris</taxon>
    </lineage>
</organism>
<evidence type="ECO:0000256" key="1">
    <source>
        <dbReference type="ARBA" id="ARBA00004141"/>
    </source>
</evidence>
<keyword evidence="4 6" id="KW-1133">Transmembrane helix</keyword>
<dbReference type="Pfam" id="PF03073">
    <property type="entry name" value="TspO_MBR"/>
    <property type="match status" value="1"/>
</dbReference>
<reference evidence="8" key="1">
    <citation type="submission" date="2013-11" db="EMBL/GenBank/DDBJ databases">
        <authorList>
            <person name="Aslett M."/>
        </authorList>
    </citation>
    <scope>NUCLEOTIDE SEQUENCE [LARGE SCALE GENOMIC DNA]</scope>
    <source>
        <strain evidence="8">Edinburgh</strain>
    </source>
</reference>
<dbReference type="CDD" id="cd15904">
    <property type="entry name" value="TSPO_MBR"/>
    <property type="match status" value="1"/>
</dbReference>
<feature type="transmembrane region" description="Helical" evidence="6">
    <location>
        <begin position="142"/>
        <end position="163"/>
    </location>
</feature>
<reference evidence="8" key="2">
    <citation type="submission" date="2014-03" db="EMBL/GenBank/DDBJ databases">
        <title>The whipworm genome and dual-species transcriptomics of an intimate host-pathogen interaction.</title>
        <authorList>
            <person name="Foth B.J."/>
            <person name="Tsai I.J."/>
            <person name="Reid A.J."/>
            <person name="Bancroft A.J."/>
            <person name="Nichol S."/>
            <person name="Tracey A."/>
            <person name="Holroyd N."/>
            <person name="Cotton J.A."/>
            <person name="Stanley E.J."/>
            <person name="Zarowiecki M."/>
            <person name="Liu J.Z."/>
            <person name="Huckvale T."/>
            <person name="Cooper P.J."/>
            <person name="Grencis R.K."/>
            <person name="Berriman M."/>
        </authorList>
    </citation>
    <scope>NUCLEOTIDE SEQUENCE [LARGE SCALE GENOMIC DNA]</scope>
    <source>
        <strain evidence="8">Edinburgh</strain>
    </source>
</reference>
<keyword evidence="3 6" id="KW-0812">Transmembrane</keyword>
<evidence type="ECO:0000256" key="2">
    <source>
        <dbReference type="ARBA" id="ARBA00007524"/>
    </source>
</evidence>
<dbReference type="InterPro" id="IPR038330">
    <property type="entry name" value="TspO/MBR-related_sf"/>
</dbReference>
<dbReference type="GO" id="GO:0005741">
    <property type="term" value="C:mitochondrial outer membrane"/>
    <property type="evidence" value="ECO:0007669"/>
    <property type="project" value="TreeGrafter"/>
</dbReference>
<evidence type="ECO:0000256" key="4">
    <source>
        <dbReference type="ARBA" id="ARBA00022989"/>
    </source>
</evidence>
<dbReference type="Proteomes" id="UP000046395">
    <property type="component" value="Unassembled WGS sequence"/>
</dbReference>
<feature type="transmembrane region" description="Helical" evidence="6">
    <location>
        <begin position="115"/>
        <end position="136"/>
    </location>
</feature>
<feature type="transmembrane region" description="Helical" evidence="6">
    <location>
        <begin position="200"/>
        <end position="225"/>
    </location>
</feature>
<feature type="transmembrane region" description="Helical" evidence="6">
    <location>
        <begin position="175"/>
        <end position="194"/>
    </location>
</feature>
<evidence type="ECO:0000256" key="3">
    <source>
        <dbReference type="ARBA" id="ARBA00022692"/>
    </source>
</evidence>
<evidence type="ECO:0000256" key="6">
    <source>
        <dbReference type="SAM" id="Phobius"/>
    </source>
</evidence>
<comment type="similarity">
    <text evidence="2">Belongs to the TspO/BZRP family.</text>
</comment>
<evidence type="ECO:0000256" key="5">
    <source>
        <dbReference type="ARBA" id="ARBA00023136"/>
    </source>
</evidence>